<dbReference type="Gene3D" id="3.20.20.450">
    <property type="entry name" value="EAL domain"/>
    <property type="match status" value="1"/>
</dbReference>
<proteinExistence type="predicted"/>
<dbReference type="InterPro" id="IPR050706">
    <property type="entry name" value="Cyclic-di-GMP_PDE-like"/>
</dbReference>
<evidence type="ECO:0000313" key="4">
    <source>
        <dbReference type="Proteomes" id="UP001549110"/>
    </source>
</evidence>
<gene>
    <name evidence="3" type="ORF">ABID41_002089</name>
</gene>
<dbReference type="Pfam" id="PF00563">
    <property type="entry name" value="EAL"/>
    <property type="match status" value="1"/>
</dbReference>
<keyword evidence="1" id="KW-1133">Transmembrane helix</keyword>
<dbReference type="SUPFAM" id="SSF141868">
    <property type="entry name" value="EAL domain-like"/>
    <property type="match status" value="1"/>
</dbReference>
<protein>
    <submittedName>
        <fullName evidence="3">Cyclic-di-GMP phosphodiesterase TipF (Flagellum assembly factor)</fullName>
    </submittedName>
</protein>
<name>A0ABV2EIX0_9CAUL</name>
<evidence type="ECO:0000256" key="1">
    <source>
        <dbReference type="SAM" id="Phobius"/>
    </source>
</evidence>
<dbReference type="RefSeq" id="WP_354297555.1">
    <property type="nucleotide sequence ID" value="NZ_JBEPLU010000001.1"/>
</dbReference>
<dbReference type="PANTHER" id="PTHR33121">
    <property type="entry name" value="CYCLIC DI-GMP PHOSPHODIESTERASE PDEF"/>
    <property type="match status" value="1"/>
</dbReference>
<keyword evidence="1" id="KW-0472">Membrane</keyword>
<dbReference type="InterPro" id="IPR001633">
    <property type="entry name" value="EAL_dom"/>
</dbReference>
<feature type="domain" description="EAL" evidence="2">
    <location>
        <begin position="143"/>
        <end position="404"/>
    </location>
</feature>
<dbReference type="PANTHER" id="PTHR33121:SF79">
    <property type="entry name" value="CYCLIC DI-GMP PHOSPHODIESTERASE PDED-RELATED"/>
    <property type="match status" value="1"/>
</dbReference>
<organism evidence="3 4">
    <name type="scientific">Phenylobacterium koreense</name>
    <dbReference type="NCBI Taxonomy" id="266125"/>
    <lineage>
        <taxon>Bacteria</taxon>
        <taxon>Pseudomonadati</taxon>
        <taxon>Pseudomonadota</taxon>
        <taxon>Alphaproteobacteria</taxon>
        <taxon>Caulobacterales</taxon>
        <taxon>Caulobacteraceae</taxon>
        <taxon>Phenylobacterium</taxon>
    </lineage>
</organism>
<dbReference type="EMBL" id="JBEPLU010000001">
    <property type="protein sequence ID" value="MET3526994.1"/>
    <property type="molecule type" value="Genomic_DNA"/>
</dbReference>
<dbReference type="Proteomes" id="UP001549110">
    <property type="component" value="Unassembled WGS sequence"/>
</dbReference>
<dbReference type="SMART" id="SM00052">
    <property type="entry name" value="EAL"/>
    <property type="match status" value="1"/>
</dbReference>
<dbReference type="PROSITE" id="PS50883">
    <property type="entry name" value="EAL"/>
    <property type="match status" value="1"/>
</dbReference>
<dbReference type="InterPro" id="IPR035919">
    <property type="entry name" value="EAL_sf"/>
</dbReference>
<comment type="caution">
    <text evidence="3">The sequence shown here is derived from an EMBL/GenBank/DDBJ whole genome shotgun (WGS) entry which is preliminary data.</text>
</comment>
<evidence type="ECO:0000259" key="2">
    <source>
        <dbReference type="PROSITE" id="PS50883"/>
    </source>
</evidence>
<keyword evidence="1" id="KW-0812">Transmembrane</keyword>
<accession>A0ABV2EIX0</accession>
<sequence length="432" mass="47452">MRQFTSVALSATYLCFALIVALLLWRNGGGWAAGVAALVGGLGLCLAIHGLVAQTLKLRSLRREFEDVREAHRIMLGQMEQLDGRLAEMAEAVNTDLGRSEAIEDELQMLEGLVEELGDRLDERVAAVSAATPLRREEPPPRRSGLLDTVRDALAENRIDLYLQPVVALPQRRTVFYESYSRLRDAAGRVLTPSEYMEVAEAEGLVASIDNLLLFRCVQIVRRLAKQDRKVGIFCNISISSLADDSFFPQFLDLLSANRDLAGALIFELGQDAYDRRGAVEARNMAKLGELGFRFSIDKVVNLDIDFQDLARSDVKFLKIGAPVLLDELVETEDGLVLRSMPDLAAQDFATLTRRFGVELVAEKVESERQIVDILELDIGLGQGHLFGEPRAIRDAVLTEVESPVSLAPDLPAAARGGVGLLARRTAAASRL</sequence>
<feature type="transmembrane region" description="Helical" evidence="1">
    <location>
        <begin position="7"/>
        <end position="25"/>
    </location>
</feature>
<reference evidence="3 4" key="1">
    <citation type="submission" date="2024-06" db="EMBL/GenBank/DDBJ databases">
        <title>Genomic Encyclopedia of Type Strains, Phase IV (KMG-IV): sequencing the most valuable type-strain genomes for metagenomic binning, comparative biology and taxonomic classification.</title>
        <authorList>
            <person name="Goeker M."/>
        </authorList>
    </citation>
    <scope>NUCLEOTIDE SEQUENCE [LARGE SCALE GENOMIC DNA]</scope>
    <source>
        <strain evidence="3 4">DSM 17809</strain>
    </source>
</reference>
<evidence type="ECO:0000313" key="3">
    <source>
        <dbReference type="EMBL" id="MET3526994.1"/>
    </source>
</evidence>
<feature type="transmembrane region" description="Helical" evidence="1">
    <location>
        <begin position="31"/>
        <end position="53"/>
    </location>
</feature>
<keyword evidence="4" id="KW-1185">Reference proteome</keyword>
<dbReference type="CDD" id="cd01948">
    <property type="entry name" value="EAL"/>
    <property type="match status" value="1"/>
</dbReference>